<proteinExistence type="predicted"/>
<dbReference type="Proteomes" id="UP000287651">
    <property type="component" value="Unassembled WGS sequence"/>
</dbReference>
<feature type="non-terminal residue" evidence="2">
    <location>
        <position position="1"/>
    </location>
</feature>
<feature type="compositionally biased region" description="Basic residues" evidence="1">
    <location>
        <begin position="9"/>
        <end position="27"/>
    </location>
</feature>
<dbReference type="EMBL" id="AMZH03011877">
    <property type="protein sequence ID" value="RRT52072.1"/>
    <property type="molecule type" value="Genomic_DNA"/>
</dbReference>
<gene>
    <name evidence="2" type="ORF">B296_00050702</name>
</gene>
<evidence type="ECO:0000256" key="1">
    <source>
        <dbReference type="SAM" id="MobiDB-lite"/>
    </source>
</evidence>
<evidence type="ECO:0000313" key="2">
    <source>
        <dbReference type="EMBL" id="RRT52072.1"/>
    </source>
</evidence>
<name>A0A426YK07_ENSVE</name>
<comment type="caution">
    <text evidence="2">The sequence shown here is derived from an EMBL/GenBank/DDBJ whole genome shotgun (WGS) entry which is preliminary data.</text>
</comment>
<protein>
    <submittedName>
        <fullName evidence="2">Uncharacterized protein</fullName>
    </submittedName>
</protein>
<sequence length="104" mass="11579">VKEKDVLYRRARPGPHHPSLRIGRPTKRSNEKRADLGLHPSDSSPLVRKEDGRWKNKKGGKVEEKKKTTTYGSRHPSPDLVSWRLDSAAGDDRGGAAATVRSKT</sequence>
<reference evidence="2 3" key="1">
    <citation type="journal article" date="2014" name="Agronomy (Basel)">
        <title>A Draft Genome Sequence for Ensete ventricosum, the Drought-Tolerant Tree Against Hunger.</title>
        <authorList>
            <person name="Harrison J."/>
            <person name="Moore K.A."/>
            <person name="Paszkiewicz K."/>
            <person name="Jones T."/>
            <person name="Grant M."/>
            <person name="Ambacheew D."/>
            <person name="Muzemil S."/>
            <person name="Studholme D.J."/>
        </authorList>
    </citation>
    <scope>NUCLEOTIDE SEQUENCE [LARGE SCALE GENOMIC DNA]</scope>
</reference>
<dbReference type="AlphaFoldDB" id="A0A426YK07"/>
<evidence type="ECO:0000313" key="3">
    <source>
        <dbReference type="Proteomes" id="UP000287651"/>
    </source>
</evidence>
<feature type="compositionally biased region" description="Basic and acidic residues" evidence="1">
    <location>
        <begin position="47"/>
        <end position="67"/>
    </location>
</feature>
<feature type="region of interest" description="Disordered" evidence="1">
    <location>
        <begin position="1"/>
        <end position="104"/>
    </location>
</feature>
<organism evidence="2 3">
    <name type="scientific">Ensete ventricosum</name>
    <name type="common">Abyssinian banana</name>
    <name type="synonym">Musa ensete</name>
    <dbReference type="NCBI Taxonomy" id="4639"/>
    <lineage>
        <taxon>Eukaryota</taxon>
        <taxon>Viridiplantae</taxon>
        <taxon>Streptophyta</taxon>
        <taxon>Embryophyta</taxon>
        <taxon>Tracheophyta</taxon>
        <taxon>Spermatophyta</taxon>
        <taxon>Magnoliopsida</taxon>
        <taxon>Liliopsida</taxon>
        <taxon>Zingiberales</taxon>
        <taxon>Musaceae</taxon>
        <taxon>Ensete</taxon>
    </lineage>
</organism>
<accession>A0A426YK07</accession>